<accession>A0A1B2M0Y9</accession>
<reference evidence="2 3" key="1">
    <citation type="submission" date="2016-08" db="EMBL/GenBank/DDBJ databases">
        <authorList>
            <person name="Seilhamer J.J."/>
        </authorList>
    </citation>
    <scope>NUCLEOTIDE SEQUENCE [LARGE SCALE GENOMIC DNA]</scope>
    <source>
        <strain evidence="2 3">BRTC-1</strain>
    </source>
</reference>
<feature type="domain" description="ImpA N-terminal" evidence="1">
    <location>
        <begin position="9"/>
        <end position="132"/>
    </location>
</feature>
<dbReference type="Proteomes" id="UP000093391">
    <property type="component" value="Chromosome"/>
</dbReference>
<dbReference type="InterPro" id="IPR017740">
    <property type="entry name" value="TssA-like"/>
</dbReference>
<evidence type="ECO:0000259" key="1">
    <source>
        <dbReference type="Pfam" id="PF06812"/>
    </source>
</evidence>
<gene>
    <name evidence="2" type="ORF">BFG52_11100</name>
</gene>
<dbReference type="PANTHER" id="PTHR37951">
    <property type="entry name" value="CYTOPLASMIC PROTEIN-RELATED"/>
    <property type="match status" value="1"/>
</dbReference>
<evidence type="ECO:0000313" key="3">
    <source>
        <dbReference type="Proteomes" id="UP000093391"/>
    </source>
</evidence>
<proteinExistence type="predicted"/>
<dbReference type="RefSeq" id="WP_067556074.1">
    <property type="nucleotide sequence ID" value="NZ_CP016895.1"/>
</dbReference>
<protein>
    <submittedName>
        <fullName evidence="2">Type VI secretion protein</fullName>
    </submittedName>
</protein>
<dbReference type="OrthoDB" id="9771118at2"/>
<dbReference type="InterPro" id="IPR010657">
    <property type="entry name" value="ImpA_N"/>
</dbReference>
<dbReference type="NCBIfam" id="TIGR03363">
    <property type="entry name" value="VI_chp_8"/>
    <property type="match status" value="1"/>
</dbReference>
<evidence type="ECO:0000313" key="2">
    <source>
        <dbReference type="EMBL" id="AOA58845.1"/>
    </source>
</evidence>
<sequence length="383" mass="44038">MNINIETLLQPVSEQHPCGEDLSFSNAFHDIKKAKTQDDPLLDQGDWVAEPKQADWVFVAEKCTELLQQQSKDIRLLTWLSEAWAHLYGFAGLAKSLELSYRMLQDYWREIHPELDDDEDLDQRLGLLQGLVNQLPVLIKTVALVNSSPFYALFDYESFLHQQNNRRKHSEDYDSTDMLPELEQFEQALSASSKTFQQQNYQDFQSILVHWHTLKNVLDQLMQLDAPSFAQVDSQLDDIQSALDKIYKTHTFSHIATTNSAINPPVSQDNNTPISSENLVRSTEPLSTTTPTMVNQVQQSFQPAPQSHIQNREQALKILQDISKYFQENEPHSPVSYMLNKTIAWSQMPLHEWLAQVVKNDNPLESIQELLGVQSNNNESNDW</sequence>
<keyword evidence="3" id="KW-1185">Reference proteome</keyword>
<dbReference type="KEGG" id="ala:BFG52_11100"/>
<dbReference type="EMBL" id="CP016895">
    <property type="protein sequence ID" value="AOA58845.1"/>
    <property type="molecule type" value="Genomic_DNA"/>
</dbReference>
<organism evidence="2 3">
    <name type="scientific">Acinetobacter larvae</name>
    <dbReference type="NCBI Taxonomy" id="1789224"/>
    <lineage>
        <taxon>Bacteria</taxon>
        <taxon>Pseudomonadati</taxon>
        <taxon>Pseudomonadota</taxon>
        <taxon>Gammaproteobacteria</taxon>
        <taxon>Moraxellales</taxon>
        <taxon>Moraxellaceae</taxon>
        <taxon>Acinetobacter</taxon>
    </lineage>
</organism>
<name>A0A1B2M0Y9_9GAMM</name>
<dbReference type="STRING" id="1789224.BFG52_11100"/>
<dbReference type="PANTHER" id="PTHR37951:SF1">
    <property type="entry name" value="TYPE VI SECRETION SYSTEM COMPONENT TSSA1"/>
    <property type="match status" value="1"/>
</dbReference>
<dbReference type="Pfam" id="PF06812">
    <property type="entry name" value="ImpA_N"/>
    <property type="match status" value="1"/>
</dbReference>
<dbReference type="AlphaFoldDB" id="A0A1B2M0Y9"/>